<dbReference type="KEGG" id="tsv:DSM104635_00357"/>
<dbReference type="SUPFAM" id="SSF56300">
    <property type="entry name" value="Metallo-dependent phosphatases"/>
    <property type="match status" value="1"/>
</dbReference>
<protein>
    <submittedName>
        <fullName evidence="4">Alkaline phosphatase D</fullName>
        <ecNumber evidence="4">3.1.3.1</ecNumber>
    </submittedName>
</protein>
<evidence type="ECO:0000256" key="1">
    <source>
        <dbReference type="SAM" id="SignalP"/>
    </source>
</evidence>
<dbReference type="AlphaFoldDB" id="A0A6I6MG15"/>
<dbReference type="Gene3D" id="2.60.40.380">
    <property type="entry name" value="Purple acid phosphatase-like, N-terminal"/>
    <property type="match status" value="1"/>
</dbReference>
<dbReference type="InterPro" id="IPR006311">
    <property type="entry name" value="TAT_signal"/>
</dbReference>
<dbReference type="Pfam" id="PF09423">
    <property type="entry name" value="PhoD"/>
    <property type="match status" value="1"/>
</dbReference>
<dbReference type="PROSITE" id="PS51318">
    <property type="entry name" value="TAT"/>
    <property type="match status" value="1"/>
</dbReference>
<evidence type="ECO:0000259" key="2">
    <source>
        <dbReference type="Pfam" id="PF09423"/>
    </source>
</evidence>
<dbReference type="Gene3D" id="3.60.21.70">
    <property type="entry name" value="PhoD-like phosphatase"/>
    <property type="match status" value="1"/>
</dbReference>
<dbReference type="PANTHER" id="PTHR33987:SF1">
    <property type="entry name" value="CALCINEURIN-LIKE METALLO-PHOSPHOESTERASE SUPERFAMILY PROTEIN"/>
    <property type="match status" value="1"/>
</dbReference>
<proteinExistence type="predicted"/>
<evidence type="ECO:0000313" key="4">
    <source>
        <dbReference type="EMBL" id="QGZ93545.1"/>
    </source>
</evidence>
<feature type="signal peptide" evidence="1">
    <location>
        <begin position="1"/>
        <end position="27"/>
    </location>
</feature>
<reference evidence="5" key="1">
    <citation type="submission" date="2019-12" db="EMBL/GenBank/DDBJ databases">
        <title>Complete genome of Terracaulis silvestris 0127_4.</title>
        <authorList>
            <person name="Vieira S."/>
            <person name="Riedel T."/>
            <person name="Sproer C."/>
            <person name="Pascual J."/>
            <person name="Boedeker C."/>
            <person name="Overmann J."/>
        </authorList>
    </citation>
    <scope>NUCLEOTIDE SEQUENCE [LARGE SCALE GENOMIC DNA]</scope>
    <source>
        <strain evidence="5">0127_4</strain>
    </source>
</reference>
<dbReference type="PANTHER" id="PTHR33987">
    <property type="entry name" value="CALCINEURIN-LIKE METALLO-PHOSPHOESTERASE SUPERFAMILY PROTEIN"/>
    <property type="match status" value="1"/>
</dbReference>
<dbReference type="GO" id="GO:0004035">
    <property type="term" value="F:alkaline phosphatase activity"/>
    <property type="evidence" value="ECO:0007669"/>
    <property type="project" value="UniProtKB-EC"/>
</dbReference>
<accession>A0A6I6MG15</accession>
<dbReference type="Pfam" id="PF16655">
    <property type="entry name" value="PhoD_N"/>
    <property type="match status" value="1"/>
</dbReference>
<evidence type="ECO:0000259" key="3">
    <source>
        <dbReference type="Pfam" id="PF16655"/>
    </source>
</evidence>
<dbReference type="Proteomes" id="UP000431269">
    <property type="component" value="Chromosome"/>
</dbReference>
<dbReference type="RefSeq" id="WP_158764547.1">
    <property type="nucleotide sequence ID" value="NZ_CP047045.1"/>
</dbReference>
<feature type="domain" description="PhoD-like phosphatase metallophosphatase" evidence="2">
    <location>
        <begin position="136"/>
        <end position="374"/>
    </location>
</feature>
<organism evidence="4 5">
    <name type="scientific">Terricaulis silvestris</name>
    <dbReference type="NCBI Taxonomy" id="2686094"/>
    <lineage>
        <taxon>Bacteria</taxon>
        <taxon>Pseudomonadati</taxon>
        <taxon>Pseudomonadota</taxon>
        <taxon>Alphaproteobacteria</taxon>
        <taxon>Caulobacterales</taxon>
        <taxon>Caulobacteraceae</taxon>
        <taxon>Terricaulis</taxon>
    </lineage>
</organism>
<dbReference type="InterPro" id="IPR018946">
    <property type="entry name" value="PhoD-like_MPP"/>
</dbReference>
<feature type="domain" description="Phospholipase D N-terminal" evidence="3">
    <location>
        <begin position="40"/>
        <end position="113"/>
    </location>
</feature>
<dbReference type="InterPro" id="IPR029052">
    <property type="entry name" value="Metallo-depent_PP-like"/>
</dbReference>
<dbReference type="CDD" id="cd07389">
    <property type="entry name" value="MPP_PhoD"/>
    <property type="match status" value="1"/>
</dbReference>
<keyword evidence="4" id="KW-0378">Hydrolase</keyword>
<evidence type="ECO:0000313" key="5">
    <source>
        <dbReference type="Proteomes" id="UP000431269"/>
    </source>
</evidence>
<keyword evidence="5" id="KW-1185">Reference proteome</keyword>
<gene>
    <name evidence="4" type="primary">phoD_1</name>
    <name evidence="4" type="ORF">DSM104635_00357</name>
</gene>
<sequence>MTTHRRSLLKHAGLIAASFPFVPAAWAQTLGYPRTLQGPMVGAPTPTSLRVWVRTSGTFDVILEAATRRDFADVRASAPMESNAGNDFCVAPQIEELTPATAYFYRFKFDGVTDRYQPLPYRTKTAPRGRARFRVAFGSCARLQIDTDQRIFTVAQALEPDLMFFLGDNIYADSAEPAALADLYRRQREIERLKPFIRSTPSLAIWDDHDFALNDSDRNNPIRTQALDLFKTYWANPSYGLPQTPGIFFKYEYGGVDFFFLDGRYNRHPTDYEGADKTMLGAEQKAWLKDQLRASRAPFKVLVSGGGFSKAERGGDSWAVYTSERDELLGFIRDNHIEGVFGISGDSHMGELNCVPRSEQGGYDLYDFCSSPLANFPDSDFVDQMPEVRIRPTYTRSVNVGLMEFDFDDGPRMTYTLHNMIGAPAWAPLVLTPADLRNGVSTWRAKIDPRELQRLERYRAGGSYFDPEGDG</sequence>
<keyword evidence="1" id="KW-0732">Signal</keyword>
<feature type="chain" id="PRO_5026272734" evidence="1">
    <location>
        <begin position="28"/>
        <end position="471"/>
    </location>
</feature>
<name>A0A6I6MG15_9CAUL</name>
<dbReference type="InterPro" id="IPR032093">
    <property type="entry name" value="PhoD_N"/>
</dbReference>
<dbReference type="EC" id="3.1.3.1" evidence="4"/>
<dbReference type="InterPro" id="IPR038607">
    <property type="entry name" value="PhoD-like_sf"/>
</dbReference>
<dbReference type="EMBL" id="CP047045">
    <property type="protein sequence ID" value="QGZ93545.1"/>
    <property type="molecule type" value="Genomic_DNA"/>
</dbReference>